<accession>A0A5B7DRW6</accession>
<protein>
    <submittedName>
        <fullName evidence="2">Uncharacterized protein</fullName>
    </submittedName>
</protein>
<proteinExistence type="predicted"/>
<keyword evidence="3" id="KW-1185">Reference proteome</keyword>
<comment type="caution">
    <text evidence="2">The sequence shown here is derived from an EMBL/GenBank/DDBJ whole genome shotgun (WGS) entry which is preliminary data.</text>
</comment>
<name>A0A5B7DRW6_PORTR</name>
<reference evidence="2 3" key="1">
    <citation type="submission" date="2019-05" db="EMBL/GenBank/DDBJ databases">
        <title>Another draft genome of Portunus trituberculatus and its Hox gene families provides insights of decapod evolution.</title>
        <authorList>
            <person name="Jeong J.-H."/>
            <person name="Song I."/>
            <person name="Kim S."/>
            <person name="Choi T."/>
            <person name="Kim D."/>
            <person name="Ryu S."/>
            <person name="Kim W."/>
        </authorList>
    </citation>
    <scope>NUCLEOTIDE SEQUENCE [LARGE SCALE GENOMIC DNA]</scope>
    <source>
        <tissue evidence="2">Muscle</tissue>
    </source>
</reference>
<evidence type="ECO:0000313" key="3">
    <source>
        <dbReference type="Proteomes" id="UP000324222"/>
    </source>
</evidence>
<dbReference type="EMBL" id="VSRR010001274">
    <property type="protein sequence ID" value="MPC23975.1"/>
    <property type="molecule type" value="Genomic_DNA"/>
</dbReference>
<organism evidence="2 3">
    <name type="scientific">Portunus trituberculatus</name>
    <name type="common">Swimming crab</name>
    <name type="synonym">Neptunus trituberculatus</name>
    <dbReference type="NCBI Taxonomy" id="210409"/>
    <lineage>
        <taxon>Eukaryota</taxon>
        <taxon>Metazoa</taxon>
        <taxon>Ecdysozoa</taxon>
        <taxon>Arthropoda</taxon>
        <taxon>Crustacea</taxon>
        <taxon>Multicrustacea</taxon>
        <taxon>Malacostraca</taxon>
        <taxon>Eumalacostraca</taxon>
        <taxon>Eucarida</taxon>
        <taxon>Decapoda</taxon>
        <taxon>Pleocyemata</taxon>
        <taxon>Brachyura</taxon>
        <taxon>Eubrachyura</taxon>
        <taxon>Portunoidea</taxon>
        <taxon>Portunidae</taxon>
        <taxon>Portuninae</taxon>
        <taxon>Portunus</taxon>
    </lineage>
</organism>
<sequence length="154" mass="17436">MRSRASTMRFTSRCSRRSKSLNMVEPPDSTMFLYSGRRTSMGQFWITLSTTSLIGVVKSGLANWKREVYNALSNTNTTKKQHKVTLLTLDSLGGLHAHLWGDVWLPLPQQTLYKVGRPAKRNKIMIKKKGKVNCSASPPSKLKRKSLERGLQGW</sequence>
<gene>
    <name evidence="2" type="ORF">E2C01_017043</name>
</gene>
<dbReference type="Proteomes" id="UP000324222">
    <property type="component" value="Unassembled WGS sequence"/>
</dbReference>
<feature type="region of interest" description="Disordered" evidence="1">
    <location>
        <begin position="130"/>
        <end position="154"/>
    </location>
</feature>
<evidence type="ECO:0000313" key="2">
    <source>
        <dbReference type="EMBL" id="MPC23975.1"/>
    </source>
</evidence>
<dbReference type="AlphaFoldDB" id="A0A5B7DRW6"/>
<evidence type="ECO:0000256" key="1">
    <source>
        <dbReference type="SAM" id="MobiDB-lite"/>
    </source>
</evidence>